<name>A0A5C2RU30_9APHY</name>
<keyword evidence="3" id="KW-1185">Reference proteome</keyword>
<feature type="region of interest" description="Disordered" evidence="1">
    <location>
        <begin position="1"/>
        <end position="78"/>
    </location>
</feature>
<protein>
    <submittedName>
        <fullName evidence="2">Uncharacterized protein</fullName>
    </submittedName>
</protein>
<proteinExistence type="predicted"/>
<feature type="compositionally biased region" description="Low complexity" evidence="1">
    <location>
        <begin position="157"/>
        <end position="169"/>
    </location>
</feature>
<evidence type="ECO:0000313" key="3">
    <source>
        <dbReference type="Proteomes" id="UP000313359"/>
    </source>
</evidence>
<feature type="region of interest" description="Disordered" evidence="1">
    <location>
        <begin position="141"/>
        <end position="186"/>
    </location>
</feature>
<sequence length="186" mass="19777">MPRFAHGGSGVRENSREHGRGRGEIGRRHGGGMLVDASRRTTPCGGTGGSERGRVGSPDGRSSLETGRDAGSGRQWTARSVCRRGPGERHAGWASENAVWMWTCECYAIAPSPSRTSTARGAGGSAVPLIKIINRSYGATERNAECEQTTTRPNKGSRVSPSRPSLLRRGANAVPSERMSVHLPGR</sequence>
<gene>
    <name evidence="2" type="ORF">L227DRAFT_368643</name>
</gene>
<dbReference type="Proteomes" id="UP000313359">
    <property type="component" value="Unassembled WGS sequence"/>
</dbReference>
<evidence type="ECO:0000313" key="2">
    <source>
        <dbReference type="EMBL" id="RPD54170.1"/>
    </source>
</evidence>
<dbReference type="EMBL" id="ML122309">
    <property type="protein sequence ID" value="RPD54170.1"/>
    <property type="molecule type" value="Genomic_DNA"/>
</dbReference>
<evidence type="ECO:0000256" key="1">
    <source>
        <dbReference type="SAM" id="MobiDB-lite"/>
    </source>
</evidence>
<feature type="compositionally biased region" description="Basic and acidic residues" evidence="1">
    <location>
        <begin position="13"/>
        <end position="27"/>
    </location>
</feature>
<reference evidence="2" key="1">
    <citation type="journal article" date="2018" name="Genome Biol. Evol.">
        <title>Genomics and development of Lentinus tigrinus, a white-rot wood-decaying mushroom with dimorphic fruiting bodies.</title>
        <authorList>
            <person name="Wu B."/>
            <person name="Xu Z."/>
            <person name="Knudson A."/>
            <person name="Carlson A."/>
            <person name="Chen N."/>
            <person name="Kovaka S."/>
            <person name="LaButti K."/>
            <person name="Lipzen A."/>
            <person name="Pennachio C."/>
            <person name="Riley R."/>
            <person name="Schakwitz W."/>
            <person name="Umezawa K."/>
            <person name="Ohm R.A."/>
            <person name="Grigoriev I.V."/>
            <person name="Nagy L.G."/>
            <person name="Gibbons J."/>
            <person name="Hibbett D."/>
        </authorList>
    </citation>
    <scope>NUCLEOTIDE SEQUENCE [LARGE SCALE GENOMIC DNA]</scope>
    <source>
        <strain evidence="2">ALCF2SS1-6</strain>
    </source>
</reference>
<dbReference type="AlphaFoldDB" id="A0A5C2RU30"/>
<accession>A0A5C2RU30</accession>
<organism evidence="2 3">
    <name type="scientific">Lentinus tigrinus ALCF2SS1-6</name>
    <dbReference type="NCBI Taxonomy" id="1328759"/>
    <lineage>
        <taxon>Eukaryota</taxon>
        <taxon>Fungi</taxon>
        <taxon>Dikarya</taxon>
        <taxon>Basidiomycota</taxon>
        <taxon>Agaricomycotina</taxon>
        <taxon>Agaricomycetes</taxon>
        <taxon>Polyporales</taxon>
        <taxon>Polyporaceae</taxon>
        <taxon>Lentinus</taxon>
    </lineage>
</organism>